<dbReference type="Gene3D" id="3.90.550.10">
    <property type="entry name" value="Spore Coat Polysaccharide Biosynthesis Protein SpsA, Chain A"/>
    <property type="match status" value="1"/>
</dbReference>
<sequence>MMDLISQEIFTLHGMLIASIFIMSWGIGLLMTLSHMTPWVPRRRAEFLAPEVEYRASPVKEFTKLLERDLNAPKRYTPSTCYLSVIIPAMNEAERIGVMLDDCCDYLEARAEKDEKFTYEIIVVDDGSTDNTPDVVKQISLTRKNLRCMKLKANRGKGGAVRIGVHNCGGKLILFADADGATKFEDFELLEKEMLRAAGGEPLDESFPAVVVGSSFARTSSTDFQLFRYSRAHLAEASVAERSFFRTILMHGFHTLVYLFAVRTIRDTQCGFKLFTRSIAARVFPVLHIERWAFDVELIFLCEKWSVPVSEVCVRWKEIDGSKITPFWSWLQMGRDLILIWFRYTVNLKKIPKLIQNKIGLWTDEPPK</sequence>
<dbReference type="GO" id="GO:0004581">
    <property type="term" value="F:dolichyl-phosphate beta-glucosyltransferase activity"/>
    <property type="evidence" value="ECO:0007669"/>
    <property type="project" value="UniProtKB-EC"/>
</dbReference>
<reference evidence="15" key="1">
    <citation type="submission" date="2007-07" db="EMBL/GenBank/DDBJ databases">
        <title>PCAP assembly of the Caenorhabditis remanei genome.</title>
        <authorList>
            <consortium name="The Caenorhabditis remanei Sequencing Consortium"/>
            <person name="Wilson R.K."/>
        </authorList>
    </citation>
    <scope>NUCLEOTIDE SEQUENCE [LARGE SCALE GENOMIC DNA]</scope>
    <source>
        <strain evidence="15">PB4641</strain>
    </source>
</reference>
<comment type="subcellular location">
    <subcellularLocation>
        <location evidence="1">Endoplasmic reticulum membrane</location>
        <topology evidence="1">Single-pass membrane protein</topology>
    </subcellularLocation>
</comment>
<evidence type="ECO:0000256" key="4">
    <source>
        <dbReference type="ARBA" id="ARBA00012583"/>
    </source>
</evidence>
<feature type="transmembrane region" description="Helical" evidence="13">
    <location>
        <begin position="12"/>
        <end position="33"/>
    </location>
</feature>
<dbReference type="Proteomes" id="UP000008281">
    <property type="component" value="Unassembled WGS sequence"/>
</dbReference>
<evidence type="ECO:0000256" key="8">
    <source>
        <dbReference type="ARBA" id="ARBA00022824"/>
    </source>
</evidence>
<evidence type="ECO:0000256" key="12">
    <source>
        <dbReference type="ARBA" id="ARBA00045097"/>
    </source>
</evidence>
<dbReference type="GO" id="GO:0006487">
    <property type="term" value="P:protein N-linked glycosylation"/>
    <property type="evidence" value="ECO:0007669"/>
    <property type="project" value="TreeGrafter"/>
</dbReference>
<evidence type="ECO:0000313" key="16">
    <source>
        <dbReference type="Proteomes" id="UP000008281"/>
    </source>
</evidence>
<evidence type="ECO:0000256" key="13">
    <source>
        <dbReference type="SAM" id="Phobius"/>
    </source>
</evidence>
<dbReference type="InParanoid" id="E3LHV3"/>
<dbReference type="GO" id="GO:0005789">
    <property type="term" value="C:endoplasmic reticulum membrane"/>
    <property type="evidence" value="ECO:0007669"/>
    <property type="project" value="UniProtKB-SubCell"/>
</dbReference>
<dbReference type="Pfam" id="PF00535">
    <property type="entry name" value="Glycos_transf_2"/>
    <property type="match status" value="1"/>
</dbReference>
<protein>
    <recommendedName>
        <fullName evidence="4">dolichyl-phosphate beta-glucosyltransferase</fullName>
        <ecNumber evidence="4">2.4.1.117</ecNumber>
    </recommendedName>
</protein>
<keyword evidence="7 13" id="KW-0812">Transmembrane</keyword>
<keyword evidence="16" id="KW-1185">Reference proteome</keyword>
<dbReference type="AlphaFoldDB" id="E3LHV3"/>
<keyword evidence="8" id="KW-0256">Endoplasmic reticulum</keyword>
<dbReference type="InterPro" id="IPR035518">
    <property type="entry name" value="DPG_synthase"/>
</dbReference>
<evidence type="ECO:0000259" key="14">
    <source>
        <dbReference type="Pfam" id="PF00535"/>
    </source>
</evidence>
<evidence type="ECO:0000256" key="9">
    <source>
        <dbReference type="ARBA" id="ARBA00022968"/>
    </source>
</evidence>
<dbReference type="STRING" id="31234.E3LHV3"/>
<keyword evidence="6" id="KW-0808">Transferase</keyword>
<dbReference type="eggNOG" id="KOG2977">
    <property type="taxonomic scope" value="Eukaryota"/>
</dbReference>
<dbReference type="EMBL" id="DS268409">
    <property type="protein sequence ID" value="EFO95180.1"/>
    <property type="molecule type" value="Genomic_DNA"/>
</dbReference>
<dbReference type="InterPro" id="IPR001173">
    <property type="entry name" value="Glyco_trans_2-like"/>
</dbReference>
<dbReference type="EC" id="2.4.1.117" evidence="4"/>
<name>E3LHV3_CAERE</name>
<evidence type="ECO:0000256" key="10">
    <source>
        <dbReference type="ARBA" id="ARBA00022989"/>
    </source>
</evidence>
<keyword evidence="9" id="KW-0735">Signal-anchor</keyword>
<dbReference type="CDD" id="cd04188">
    <property type="entry name" value="DPG_synthase"/>
    <property type="match status" value="1"/>
</dbReference>
<dbReference type="PANTHER" id="PTHR10859">
    <property type="entry name" value="GLYCOSYL TRANSFERASE"/>
    <property type="match status" value="1"/>
</dbReference>
<accession>E3LHV3</accession>
<dbReference type="OrthoDB" id="3784at2759"/>
<proteinExistence type="inferred from homology"/>
<evidence type="ECO:0000256" key="2">
    <source>
        <dbReference type="ARBA" id="ARBA00004922"/>
    </source>
</evidence>
<organism evidence="16">
    <name type="scientific">Caenorhabditis remanei</name>
    <name type="common">Caenorhabditis vulgaris</name>
    <dbReference type="NCBI Taxonomy" id="31234"/>
    <lineage>
        <taxon>Eukaryota</taxon>
        <taxon>Metazoa</taxon>
        <taxon>Ecdysozoa</taxon>
        <taxon>Nematoda</taxon>
        <taxon>Chromadorea</taxon>
        <taxon>Rhabditida</taxon>
        <taxon>Rhabditina</taxon>
        <taxon>Rhabditomorpha</taxon>
        <taxon>Rhabditoidea</taxon>
        <taxon>Rhabditidae</taxon>
        <taxon>Peloderinae</taxon>
        <taxon>Caenorhabditis</taxon>
    </lineage>
</organism>
<evidence type="ECO:0000256" key="1">
    <source>
        <dbReference type="ARBA" id="ARBA00004389"/>
    </source>
</evidence>
<evidence type="ECO:0000313" key="15">
    <source>
        <dbReference type="EMBL" id="EFO95180.1"/>
    </source>
</evidence>
<comment type="catalytic activity">
    <reaction evidence="12">
        <text>a di-trans,poly-cis-dolichyl phosphate + UDP-alpha-D-glucose = a di-trans,poly-cis-dolichyl beta-D-glucosyl phosphate + UDP</text>
        <dbReference type="Rhea" id="RHEA:15401"/>
        <dbReference type="Rhea" id="RHEA-COMP:19498"/>
        <dbReference type="Rhea" id="RHEA-COMP:19502"/>
        <dbReference type="ChEBI" id="CHEBI:57525"/>
        <dbReference type="ChEBI" id="CHEBI:57683"/>
        <dbReference type="ChEBI" id="CHEBI:58223"/>
        <dbReference type="ChEBI" id="CHEBI:58885"/>
        <dbReference type="EC" id="2.4.1.117"/>
    </reaction>
    <physiologicalReaction direction="left-to-right" evidence="12">
        <dbReference type="Rhea" id="RHEA:15402"/>
    </physiologicalReaction>
</comment>
<comment type="similarity">
    <text evidence="3">Belongs to the glycosyltransferase 2 family.</text>
</comment>
<keyword evidence="11 13" id="KW-0472">Membrane</keyword>
<dbReference type="FunCoup" id="E3LHV3">
    <property type="interactions" value="3036"/>
</dbReference>
<evidence type="ECO:0000256" key="3">
    <source>
        <dbReference type="ARBA" id="ARBA00006739"/>
    </source>
</evidence>
<dbReference type="HOGENOM" id="CLU_033536_9_1_1"/>
<comment type="pathway">
    <text evidence="2">Protein modification; protein glycosylation.</text>
</comment>
<gene>
    <name evidence="15" type="ORF">CRE_09266</name>
</gene>
<keyword evidence="5" id="KW-0328">Glycosyltransferase</keyword>
<evidence type="ECO:0000256" key="6">
    <source>
        <dbReference type="ARBA" id="ARBA00022679"/>
    </source>
</evidence>
<feature type="domain" description="Glycosyltransferase 2-like" evidence="14">
    <location>
        <begin position="84"/>
        <end position="195"/>
    </location>
</feature>
<dbReference type="SUPFAM" id="SSF53448">
    <property type="entry name" value="Nucleotide-diphospho-sugar transferases"/>
    <property type="match status" value="1"/>
</dbReference>
<evidence type="ECO:0000256" key="11">
    <source>
        <dbReference type="ARBA" id="ARBA00023136"/>
    </source>
</evidence>
<dbReference type="InterPro" id="IPR029044">
    <property type="entry name" value="Nucleotide-diphossugar_trans"/>
</dbReference>
<dbReference type="PANTHER" id="PTHR10859:SF91">
    <property type="entry name" value="DOLICHYL-PHOSPHATE BETA-GLUCOSYLTRANSFERASE"/>
    <property type="match status" value="1"/>
</dbReference>
<evidence type="ECO:0000256" key="5">
    <source>
        <dbReference type="ARBA" id="ARBA00022676"/>
    </source>
</evidence>
<dbReference type="OMA" id="SCEMARD"/>
<keyword evidence="10 13" id="KW-1133">Transmembrane helix</keyword>
<evidence type="ECO:0000256" key="7">
    <source>
        <dbReference type="ARBA" id="ARBA00022692"/>
    </source>
</evidence>